<name>A0A6I5WRT2_GLAPU</name>
<dbReference type="Proteomes" id="UP000509790">
    <property type="component" value="Chromosome"/>
</dbReference>
<evidence type="ECO:0000256" key="1">
    <source>
        <dbReference type="HAMAP-Rule" id="MF_02215"/>
    </source>
</evidence>
<dbReference type="PANTHER" id="PTHR38693:SF1">
    <property type="entry name" value="UBIQUINONE BIOSYNTHESIS ACCESSORY FACTOR UBIJ"/>
    <property type="match status" value="1"/>
</dbReference>
<comment type="function">
    <text evidence="1">Required for ubiquinone (coenzyme Q) biosynthesis. Binds hydrophobic ubiquinone biosynthetic intermediates via its SCP2 domain and is essential for the stability of the Ubi complex. May constitute a docking platform where Ubi enzymes assemble and access their SCP2-bound polyprenyl substrates.</text>
</comment>
<dbReference type="UniPathway" id="UPA00232"/>
<dbReference type="EMBL" id="CP041334">
    <property type="protein sequence ID" value="QKY72127.1"/>
    <property type="molecule type" value="Genomic_DNA"/>
</dbReference>
<comment type="pathway">
    <text evidence="1">Cofactor biosynthesis; ubiquinone biosynthesis.</text>
</comment>
<keyword evidence="1" id="KW-0963">Cytoplasm</keyword>
<dbReference type="PANTHER" id="PTHR38693">
    <property type="entry name" value="UBIQUINONE BIOSYNTHESIS PROTEIN UBIJ"/>
    <property type="match status" value="1"/>
</dbReference>
<dbReference type="HAMAP" id="MF_02215">
    <property type="entry name" value="UbiJ"/>
    <property type="match status" value="1"/>
</dbReference>
<proteinExistence type="inferred from homology"/>
<sequence length="208" mass="23508">MKTLLQQLMLPQFALGALETAFNHLIERSPQTSPMLRKLAGKILKIQLNQPNIILFVIFSENRADWLANYEGEVDCAVSLDATALPKLADKSKLSELINNKTLILTGDIQVLQHFSQLLDELEKDPAELLSRFIGDVLAQASTDFAKGIFTKVKNQFVQDSQHLVDNLTTERPVLVHRLQVVDFCDQVKELEQQAERLEQKFAKLALN</sequence>
<protein>
    <recommendedName>
        <fullName evidence="1">Ubiquinone biosynthesis accessory factor UbiJ</fullName>
    </recommendedName>
</protein>
<keyword evidence="1" id="KW-0831">Ubiquinone biosynthesis</keyword>
<gene>
    <name evidence="1" type="primary">ubiJ</name>
    <name evidence="2" type="ORF">FLK62_01835</name>
</gene>
<dbReference type="AlphaFoldDB" id="A0A6I5WRT2"/>
<comment type="similarity">
    <text evidence="1">Belongs to the UbiJ family.</text>
</comment>
<evidence type="ECO:0000313" key="3">
    <source>
        <dbReference type="Proteomes" id="UP000509790"/>
    </source>
</evidence>
<dbReference type="InterPro" id="IPR038989">
    <property type="entry name" value="UbiJ"/>
</dbReference>
<dbReference type="RefSeq" id="WP_005713903.1">
    <property type="nucleotide sequence ID" value="NZ_CP024412.1"/>
</dbReference>
<accession>A0A6I5WRT2</accession>
<evidence type="ECO:0000313" key="2">
    <source>
        <dbReference type="EMBL" id="QKY72127.1"/>
    </source>
</evidence>
<dbReference type="Pfam" id="PF02036">
    <property type="entry name" value="SCP2"/>
    <property type="match status" value="1"/>
</dbReference>
<dbReference type="InterPro" id="IPR036527">
    <property type="entry name" value="SCP2_sterol-bd_dom_sf"/>
</dbReference>
<reference evidence="2 3" key="1">
    <citation type="submission" date="2019-06" db="EMBL/GenBank/DDBJ databases">
        <title>Complete genome sequence of Haemophilus parasuis HPS412.</title>
        <authorList>
            <person name="Yang S."/>
            <person name="Huang C."/>
        </authorList>
    </citation>
    <scope>NUCLEOTIDE SEQUENCE [LARGE SCALE GENOMIC DNA]</scope>
    <source>
        <strain evidence="2 3">HPS412</strain>
    </source>
</reference>
<dbReference type="GO" id="GO:0005737">
    <property type="term" value="C:cytoplasm"/>
    <property type="evidence" value="ECO:0007669"/>
    <property type="project" value="UniProtKB-SubCell"/>
</dbReference>
<organism evidence="2 3">
    <name type="scientific">Glaesserella parasuis</name>
    <name type="common">Haemophilus parasuis</name>
    <dbReference type="NCBI Taxonomy" id="738"/>
    <lineage>
        <taxon>Bacteria</taxon>
        <taxon>Pseudomonadati</taxon>
        <taxon>Pseudomonadota</taxon>
        <taxon>Gammaproteobacteria</taxon>
        <taxon>Pasteurellales</taxon>
        <taxon>Pasteurellaceae</taxon>
        <taxon>Glaesserella</taxon>
    </lineage>
</organism>
<dbReference type="GO" id="GO:0006744">
    <property type="term" value="P:ubiquinone biosynthetic process"/>
    <property type="evidence" value="ECO:0007669"/>
    <property type="project" value="UniProtKB-UniRule"/>
</dbReference>
<dbReference type="SUPFAM" id="SSF55718">
    <property type="entry name" value="SCP-like"/>
    <property type="match status" value="1"/>
</dbReference>
<dbReference type="InterPro" id="IPR003033">
    <property type="entry name" value="SCP2_sterol-bd_dom"/>
</dbReference>
<comment type="subcellular location">
    <subcellularLocation>
        <location evidence="1">Cytoplasm</location>
    </subcellularLocation>
</comment>